<protein>
    <recommendedName>
        <fullName evidence="15">Non-specific serine/threonine protein kinase</fullName>
    </recommendedName>
</protein>
<dbReference type="SMART" id="SM00220">
    <property type="entry name" value="S_TKc"/>
    <property type="match status" value="1"/>
</dbReference>
<evidence type="ECO:0000256" key="7">
    <source>
        <dbReference type="ARBA" id="ARBA00023157"/>
    </source>
</evidence>
<feature type="domain" description="Protein kinase" evidence="10">
    <location>
        <begin position="486"/>
        <end position="806"/>
    </location>
</feature>
<evidence type="ECO:0000256" key="2">
    <source>
        <dbReference type="ARBA" id="ARBA00022471"/>
    </source>
</evidence>
<dbReference type="CDD" id="cd00028">
    <property type="entry name" value="B_lectin"/>
    <property type="match status" value="5"/>
</dbReference>
<feature type="domain" description="Bulb-type lectin" evidence="11">
    <location>
        <begin position="2335"/>
        <end position="2462"/>
    </location>
</feature>
<keyword evidence="5 9" id="KW-1133">Transmembrane helix</keyword>
<evidence type="ECO:0000256" key="3">
    <source>
        <dbReference type="ARBA" id="ARBA00022692"/>
    </source>
</evidence>
<dbReference type="Pfam" id="PF01453">
    <property type="entry name" value="B_lectin"/>
    <property type="match status" value="5"/>
</dbReference>
<dbReference type="InterPro" id="IPR036426">
    <property type="entry name" value="Bulb-type_lectin_dom_sf"/>
</dbReference>
<dbReference type="InterPro" id="IPR003609">
    <property type="entry name" value="Pan_app"/>
</dbReference>
<feature type="domain" description="Protein kinase" evidence="10">
    <location>
        <begin position="1983"/>
        <end position="2267"/>
    </location>
</feature>
<organism evidence="13 14">
    <name type="scientific">Brassica napus</name>
    <name type="common">Rape</name>
    <dbReference type="NCBI Taxonomy" id="3708"/>
    <lineage>
        <taxon>Eukaryota</taxon>
        <taxon>Viridiplantae</taxon>
        <taxon>Streptophyta</taxon>
        <taxon>Embryophyta</taxon>
        <taxon>Tracheophyta</taxon>
        <taxon>Spermatophyta</taxon>
        <taxon>Magnoliopsida</taxon>
        <taxon>eudicotyledons</taxon>
        <taxon>Gunneridae</taxon>
        <taxon>Pentapetalae</taxon>
        <taxon>rosids</taxon>
        <taxon>malvids</taxon>
        <taxon>Brassicales</taxon>
        <taxon>Brassicaceae</taxon>
        <taxon>Brassiceae</taxon>
        <taxon>Brassica</taxon>
    </lineage>
</organism>
<feature type="transmembrane region" description="Helical" evidence="9">
    <location>
        <begin position="141"/>
        <end position="162"/>
    </location>
</feature>
<feature type="transmembrane region" description="Helical" evidence="9">
    <location>
        <begin position="1987"/>
        <end position="2008"/>
    </location>
</feature>
<dbReference type="SMART" id="SM00473">
    <property type="entry name" value="PAN_AP"/>
    <property type="match status" value="5"/>
</dbReference>
<dbReference type="SUPFAM" id="SSF51110">
    <property type="entry name" value="alpha-D-mannose-specific plant lectins"/>
    <property type="match status" value="5"/>
</dbReference>
<keyword evidence="14" id="KW-1185">Reference proteome</keyword>
<keyword evidence="2" id="KW-0713">Self-incompatibility</keyword>
<keyword evidence="8" id="KW-0325">Glycoprotein</keyword>
<dbReference type="Gene3D" id="3.30.200.20">
    <property type="entry name" value="Phosphorylase Kinase, domain 1"/>
    <property type="match status" value="1"/>
</dbReference>
<feature type="domain" description="Apple" evidence="12">
    <location>
        <begin position="1199"/>
        <end position="1282"/>
    </location>
</feature>
<feature type="domain" description="Bulb-type lectin" evidence="11">
    <location>
        <begin position="1639"/>
        <end position="1765"/>
    </location>
</feature>
<feature type="transmembrane region" description="Helical" evidence="9">
    <location>
        <begin position="1293"/>
        <end position="1314"/>
    </location>
</feature>
<comment type="caution">
    <text evidence="13">The sequence shown here is derived from an EMBL/GenBank/DDBJ whole genome shotgun (WGS) entry which is preliminary data.</text>
</comment>
<evidence type="ECO:0000313" key="13">
    <source>
        <dbReference type="EMBL" id="KAH0866423.1"/>
    </source>
</evidence>
<dbReference type="PROSITE" id="PS50011">
    <property type="entry name" value="PROTEIN_KINASE_DOM"/>
    <property type="match status" value="5"/>
</dbReference>
<feature type="domain" description="Apple" evidence="12">
    <location>
        <begin position="3388"/>
        <end position="3461"/>
    </location>
</feature>
<dbReference type="SUPFAM" id="SSF56112">
    <property type="entry name" value="Protein kinase-like (PK-like)"/>
    <property type="match status" value="5"/>
</dbReference>
<dbReference type="Pfam" id="PF00954">
    <property type="entry name" value="S_locus_glycop"/>
    <property type="match status" value="5"/>
</dbReference>
<proteinExistence type="predicted"/>
<dbReference type="Pfam" id="PF08276">
    <property type="entry name" value="PAN_2"/>
    <property type="match status" value="5"/>
</dbReference>
<feature type="domain" description="Protein kinase" evidence="10">
    <location>
        <begin position="2746"/>
        <end position="3040"/>
    </location>
</feature>
<dbReference type="PROSITE" id="PS00108">
    <property type="entry name" value="PROTEIN_KINASE_ST"/>
    <property type="match status" value="5"/>
</dbReference>
<accession>A0ABQ7YE39</accession>
<gene>
    <name evidence="13" type="ORF">HID58_083634</name>
</gene>
<evidence type="ECO:0000256" key="6">
    <source>
        <dbReference type="ARBA" id="ARBA00023136"/>
    </source>
</evidence>
<feature type="domain" description="Bulb-type lectin" evidence="11">
    <location>
        <begin position="884"/>
        <end position="1010"/>
    </location>
</feature>
<feature type="domain" description="Apple" evidence="12">
    <location>
        <begin position="1894"/>
        <end position="1975"/>
    </location>
</feature>
<evidence type="ECO:0000256" key="5">
    <source>
        <dbReference type="ARBA" id="ARBA00022989"/>
    </source>
</evidence>
<evidence type="ECO:0000259" key="10">
    <source>
        <dbReference type="PROSITE" id="PS50011"/>
    </source>
</evidence>
<evidence type="ECO:0000256" key="9">
    <source>
        <dbReference type="SAM" id="Phobius"/>
    </source>
</evidence>
<reference evidence="13 14" key="1">
    <citation type="submission" date="2021-05" db="EMBL/GenBank/DDBJ databases">
        <title>Genome Assembly of Synthetic Allotetraploid Brassica napus Reveals Homoeologous Exchanges between Subgenomes.</title>
        <authorList>
            <person name="Davis J.T."/>
        </authorList>
    </citation>
    <scope>NUCLEOTIDE SEQUENCE [LARGE SCALE GENOMIC DNA]</scope>
    <source>
        <strain evidence="14">cv. Da-Ae</strain>
        <tissue evidence="13">Seedling</tissue>
    </source>
</reference>
<dbReference type="Gene3D" id="1.10.510.10">
    <property type="entry name" value="Transferase(Phosphotransferase) domain 1"/>
    <property type="match status" value="5"/>
</dbReference>
<keyword evidence="7" id="KW-1015">Disulfide bond</keyword>
<feature type="domain" description="Apple" evidence="12">
    <location>
        <begin position="423"/>
        <end position="503"/>
    </location>
</feature>
<dbReference type="Proteomes" id="UP000824890">
    <property type="component" value="Unassembled WGS sequence"/>
</dbReference>
<evidence type="ECO:0000256" key="4">
    <source>
        <dbReference type="ARBA" id="ARBA00022729"/>
    </source>
</evidence>
<feature type="transmembrane region" description="Helical" evidence="9">
    <location>
        <begin position="2749"/>
        <end position="2771"/>
    </location>
</feature>
<keyword evidence="4" id="KW-0732">Signal</keyword>
<dbReference type="CDD" id="cd01098">
    <property type="entry name" value="PAN_AP_plant"/>
    <property type="match status" value="5"/>
</dbReference>
<evidence type="ECO:0000259" key="12">
    <source>
        <dbReference type="PROSITE" id="PS50948"/>
    </source>
</evidence>
<feature type="transmembrane region" description="Helical" evidence="9">
    <location>
        <begin position="513"/>
        <end position="536"/>
    </location>
</feature>
<dbReference type="SMART" id="SM00108">
    <property type="entry name" value="B_lectin"/>
    <property type="match status" value="5"/>
</dbReference>
<dbReference type="InterPro" id="IPR000858">
    <property type="entry name" value="S_locus_glycoprot_dom"/>
</dbReference>
<dbReference type="Pfam" id="PF11883">
    <property type="entry name" value="DUF3403"/>
    <property type="match status" value="1"/>
</dbReference>
<feature type="domain" description="Bulb-type lectin" evidence="11">
    <location>
        <begin position="173"/>
        <end position="298"/>
    </location>
</feature>
<feature type="transmembrane region" description="Helical" evidence="9">
    <location>
        <begin position="2314"/>
        <end position="2333"/>
    </location>
</feature>
<feature type="domain" description="Apple" evidence="12">
    <location>
        <begin position="2655"/>
        <end position="2735"/>
    </location>
</feature>
<evidence type="ECO:0008006" key="15">
    <source>
        <dbReference type="Google" id="ProtNLM"/>
    </source>
</evidence>
<feature type="domain" description="Protein kinase" evidence="10">
    <location>
        <begin position="3471"/>
        <end position="3757"/>
    </location>
</feature>
<dbReference type="Pfam" id="PF00069">
    <property type="entry name" value="Pkinase"/>
    <property type="match status" value="5"/>
</dbReference>
<dbReference type="PANTHER" id="PTHR32444">
    <property type="entry name" value="BULB-TYPE LECTIN DOMAIN-CONTAINING PROTEIN"/>
    <property type="match status" value="1"/>
</dbReference>
<dbReference type="PROSITE" id="PS50927">
    <property type="entry name" value="BULB_LECTIN"/>
    <property type="match status" value="5"/>
</dbReference>
<dbReference type="InterPro" id="IPR011009">
    <property type="entry name" value="Kinase-like_dom_sf"/>
</dbReference>
<comment type="subcellular location">
    <subcellularLocation>
        <location evidence="1">Membrane</location>
        <topology evidence="1">Single-pass membrane protein</topology>
    </subcellularLocation>
</comment>
<keyword evidence="3 9" id="KW-0812">Transmembrane</keyword>
<name>A0ABQ7YE39_BRANA</name>
<dbReference type="InterPro" id="IPR001480">
    <property type="entry name" value="Bulb-type_lectin_dom"/>
</dbReference>
<feature type="domain" description="Protein kinase" evidence="10">
    <location>
        <begin position="1265"/>
        <end position="1596"/>
    </location>
</feature>
<dbReference type="InterPro" id="IPR000719">
    <property type="entry name" value="Prot_kinase_dom"/>
</dbReference>
<evidence type="ECO:0000256" key="1">
    <source>
        <dbReference type="ARBA" id="ARBA00004167"/>
    </source>
</evidence>
<dbReference type="InterPro" id="IPR021820">
    <property type="entry name" value="S-locus_recpt_kinase_C"/>
</dbReference>
<dbReference type="PANTHER" id="PTHR32444:SF198">
    <property type="entry name" value="BULB-TYPE LECTIN DOMAIN-CONTAINING PROTEIN"/>
    <property type="match status" value="1"/>
</dbReference>
<dbReference type="Gene3D" id="2.90.10.10">
    <property type="entry name" value="Bulb-type lectin domain"/>
    <property type="match status" value="5"/>
</dbReference>
<evidence type="ECO:0000256" key="8">
    <source>
        <dbReference type="ARBA" id="ARBA00023180"/>
    </source>
</evidence>
<dbReference type="PROSITE" id="PS50948">
    <property type="entry name" value="PAN"/>
    <property type="match status" value="5"/>
</dbReference>
<evidence type="ECO:0000313" key="14">
    <source>
        <dbReference type="Proteomes" id="UP000824890"/>
    </source>
</evidence>
<feature type="domain" description="Bulb-type lectin" evidence="11">
    <location>
        <begin position="3073"/>
        <end position="3198"/>
    </location>
</feature>
<sequence length="3789" mass="423744">MESTDKGVRPGLLSRFEASLRETDRLVTEELVTGYKGSDGVSANQPSLAKVLYKAEINEVSTREKQVKWSVFITEKPEDEVVWGVTIEGVVDGSRNHMIGFRWSHISNSTYATYLFGGRTMKQNSISKLTFLHNKQQTKTLFQIVMIVIPNIRILLFVLATVSCFSLKLCFGEDRITFSTPIKDSETLLSKSGVFRFGFFSPVNSTGHLRYVGIWYDKVPVQTVVWVANKDTPINNTSGVISISDDGNLVVTDGRNRLVWSTNVTVTVAPNATWVQLMDTGNLRLKDNINNVETLWESFKHPYNSFLPRMTLGTSTKTGENLKLTSWRSYVDPSTGSYTAGLASFTFPELMFPELLIWNKNRDWSARGWRIGVRFPSTDCDAFGRCGPYGICNSREDPTCKCVRGLCRGTAQSGMQGIGVTDCNVSNGGGKGDGFLKLQKMKVPINAEQSLANVQACPKVCSDNCSCTAYAYDRGIGCMLWSGDLVDMQSFLGSGIDLYIRVAHSELKTHSKLAIMVTAPLLAVLFVAAVCVILVCRKLKKRPAPEKDRSAELLYKRMEELTSGNESASNQVKLKDLPLFEFKVLATSTDSFSPGNKLGQGGFGPVYKLLSDPLKQKILDWRTRFNIMEGICRGLLYLHRDSRLKIIHRDLKASNILLDDNLNPKISDFGLARVFQANEDEANTRRVVGTYGYMSPEYAMEGFFSEKSDVFSLGVIFLEIISGRKNSHKEDNNLNLLAYAWKLWNDGEASSLANSIVFDECFEKEKRNIGLLCVQEFANDRPNVSTVIWMLTTENTNLPEPKQPAFIARRGFSIAESSDQSSQKVSINDVSLTARKTFQREQTTKQIFEPLIVMVVVLLNARRHIVLLLLAAFSCFSVRLCFGEDRITFSTPIKDSDTLLSKSGIFRFGFFTPVHSTAHLRYVGIWYDKVPVQTVVWVANKDTPINNTSGVVSISEDGNLVVKDGLNRRHVWSTNVTVTVDPNATWLQLMDDGNLRLQDSRDIVWESFKHNYNTLLPRMNLMTNLKTGENLGLTSWKSYVDPSTGNYTVSLVPFPFPELLIKNNNVTKWRSGPWNGQVFIGLPDMDTLLNIDGLNLNNDNQGMVSLTYANDSFMYHITLDPNGAIYQRDWRTSMNDWRVGVRFPSTDCDSYSRCGPYGSCNPGEDPQCKCVKGFVPRNNTEWSGGNWMNGCVRRAPLRCQRLRNSGGGGKEDGFLKLEKMKVPVNVEPYLADEEACPKVCLDNCSCTAYAYDQGIGCMLWSADLVDMQSFLGSGIDLYIRLAHSELKTHSKRILMITAPVLGVVLVAAVFVLLACRKFKKRPGPQKDRSAEILLKRMEALTSGNEPTSNQANLKELPLFEFQVLATATDNFSLENKLGQGGEERLLIYEYMPKKSLDAYLFDPLKQKILDWKTRFNILEGICRGLLYLHRDSRLKIIHRDLKASNILLDDNHNPKISDFGLARVFRANEDEANTRRVVGTYGYMSPEYAMEEKSDVFSLGVIFLEIISGRRNSHKEDNDLNLLAYAWKLWNDGEAASLADPIVFDECFEKEITKCVQIGLLCVQEVANDRPNVSTVIWMLTTENMNLPEPKQSAFIAKRGVSEAESSDQSHQNVSINDVSLTAMTGQFSCFSVRFCFGQDRITLSTPIKDSETLLCSNGMFRFGFFTPLNSTTRLRYVGIWYDKVPVQTVVWVANKDAPINDTSGVVSISEDGNLVVTDGRSRLLWSTNITVPPVATNDTWVQLMDTGNLRLQDNGEILWESFKHPYNSFLPVMTFGINNRTGENLNLTSWRSYTDPSTGNYTAGISLLPFPQIIIWKRNVPVWRSGPWNAWTVDAIIPTTTCDAYNRCGPFASCGLQEVPPCKCVKGYVPRNSTEWNRGIFTSECVRRVPLKCNVSTGGGGKGDGFYKMQKMKLPANVEKSVANEKDCPKVCLDNCSCTAYAYDRGIGCLLWSGDLVDMQSLLGSGIDLYIRVSHSEFKTHSKRTVVITASVLGVVFVAAVCVLLACRKFKKRPAAEGDRSAELLFQRMEELTSGNESASNQVKLKDLPLFEFEVLATSTDNFSLRNKLGQGGFGPVYKTRFNIMEGICRGLLYLHRDSRLKIIHRDLKASNILLDENLNPKISDFGLARVFQVNEDEANTRRVVGTYGYMSPEYAMEGFFSEKSDVFSLGVIFLEIISGKKNSHKEDNNLNLLAYAWKLWNDGETASLADPTIFDECFEKEITNCVQIGLLCVQEIASDRPNVSTVIWMLTTENTNLPEPKQPAFIATRRVFEAESSGQSSQKVSINDVSLTTVTGPKQNQHMFLRSQSRRCFLVLLLLATFSCFSLKLSFGQDSITFSTPIKDSDTLLSKSGIFRFGFFTPVNSTGHLRYVGIWYAKVPVQTVVWVANKDAPIHDTSGVVSISDDGNLVVTDGRNRLIWSTNVTVPVASIPNATWVQLTDNGNLRLQENRNKGEILWESFKHPYNSFLATMTIGTSNRTGENLKLTSWRSYTDPSTGNYTAGISLFPFRELMIWKSNVTIWRSGPWNGQIFVGLEDEVALLFLDGYNIISDNNEGTFTVSYATDSPMYHMNLDPDGLLYIRSWSTSKRAWEIGNTIPTTTCDVYGRCGPFASCSVKEVPVCKCVNGFVPRNSTEWNRGIFTNGCARRVPLKCNVSGGGNGDGFSKMQKMKVPANAEQTLANEEACPKVCLDNCSCTAYAYDQGIGCMLWSGNLVDMQSSLRSGIVDLNIRVANSHSDREKTHSNRAIMITASVLGVAFVAVICILLACRKFKKRSAPEKDRSAEIMFKRMEALTSVNESAPNQGNLKDLPLFEFKVLAASTNNFSLINKLGQGGFGPVYKLLSDPLKQKILDWRTRFNIMEGICRGLLYLHRDSRLKIIHRDLKASNILLDDNLNPKISDFGLARVFQVNEDEANTRRVVGTYGYMSPEYAMEEKSDVFSLGVLFLEIISGRKNSHKEENNLNLLAYAWKLWNEGEAASLADPIVLEESFVKEITKCVHIGLLCVQEIANDRPSVSTVIGMLTTEITNLPEPKQPAFIARGGVYEAECSDQSSQKVSINDVSLTTVTGREDRITFLTPIKDSETLLSRSGVFRLGFLTPVNSTVHLRYVGIWYGKVPVQTVVWVANKDTPINDTTGVVSISNDGNLVVTHGRNLLLWSTNLTVPVATNATWVQLMDNGNLRLQDNINNREILWESFEHPYNSLLPRMNLGTDNRARENLKLTSWRSYVDPSPGNYTAGLVPFTFPELLIWKSNVPVWRSGPWNGQVFIGLPDVPLFIDGFNLNNDNQGTLSMSFANDSFMYHMNLDPNGAMYFRSWNTSTRAWTVDAIIPSTTCDVYNRCGPFASCSLKEVPLCNCIKGFVPRNNIEWNGGSWSNECVRRVPLQCKGDGFIKMQRMKVPANAEQSLANEKNCPKQCIDNCSCTAYAYDRGIGCMLWSGNLVDMQSSLWSGIDLYIRVAHSELKTHTRSKRAIMITAPVLGVAFVAAVCVILACRKFKKRPAPEKDRSAELLFKKMEELTSDNESASNQVKLKDLPLFEFKVLATATDSFSPGNKLGQGGFDPLKQKILDWRTRFNIMEGICRGLLYLHRDSRLKIIHRDLKASNILLDDNLNPKISDFGLARVFRANEDEANTRRVVGTYGYMSPEYAMEEKSDVFSLGVLFLEIISGRKNSHKEENNLNLLAYAWKLWNDGEVASLADPVVLDESFGKEITKCVHIGLLCVQEIANDRPSVSTVIGMLTTEITNLPEPKQPAFIARGGVYEAECSDQSSQKVSINDVSLSTVTGR</sequence>
<dbReference type="InterPro" id="IPR008271">
    <property type="entry name" value="Ser/Thr_kinase_AS"/>
</dbReference>
<dbReference type="EMBL" id="JAGKQM010000018">
    <property type="protein sequence ID" value="KAH0866423.1"/>
    <property type="molecule type" value="Genomic_DNA"/>
</dbReference>
<keyword evidence="6 9" id="KW-0472">Membrane</keyword>
<evidence type="ECO:0000259" key="11">
    <source>
        <dbReference type="PROSITE" id="PS50927"/>
    </source>
</evidence>
<feature type="transmembrane region" description="Helical" evidence="9">
    <location>
        <begin position="3474"/>
        <end position="3495"/>
    </location>
</feature>